<keyword evidence="2" id="KW-1185">Reference proteome</keyword>
<comment type="caution">
    <text evidence="1">The sequence shown here is derived from an EMBL/GenBank/DDBJ whole genome shotgun (WGS) entry which is preliminary data.</text>
</comment>
<accession>A0A392T189</accession>
<evidence type="ECO:0008006" key="3">
    <source>
        <dbReference type="Google" id="ProtNLM"/>
    </source>
</evidence>
<dbReference type="PANTHER" id="PTHR11439:SF517">
    <property type="entry name" value="CYSTEINE-RICH RLK (RECEPTOR-LIKE PROTEIN KINASE) 8"/>
    <property type="match status" value="1"/>
</dbReference>
<proteinExistence type="predicted"/>
<dbReference type="PANTHER" id="PTHR11439">
    <property type="entry name" value="GAG-POL-RELATED RETROTRANSPOSON"/>
    <property type="match status" value="1"/>
</dbReference>
<dbReference type="EMBL" id="LXQA010486442">
    <property type="protein sequence ID" value="MCI54868.1"/>
    <property type="molecule type" value="Genomic_DNA"/>
</dbReference>
<evidence type="ECO:0000313" key="1">
    <source>
        <dbReference type="EMBL" id="MCI54868.1"/>
    </source>
</evidence>
<organism evidence="1 2">
    <name type="scientific">Trifolium medium</name>
    <dbReference type="NCBI Taxonomy" id="97028"/>
    <lineage>
        <taxon>Eukaryota</taxon>
        <taxon>Viridiplantae</taxon>
        <taxon>Streptophyta</taxon>
        <taxon>Embryophyta</taxon>
        <taxon>Tracheophyta</taxon>
        <taxon>Spermatophyta</taxon>
        <taxon>Magnoliopsida</taxon>
        <taxon>eudicotyledons</taxon>
        <taxon>Gunneridae</taxon>
        <taxon>Pentapetalae</taxon>
        <taxon>rosids</taxon>
        <taxon>fabids</taxon>
        <taxon>Fabales</taxon>
        <taxon>Fabaceae</taxon>
        <taxon>Papilionoideae</taxon>
        <taxon>50 kb inversion clade</taxon>
        <taxon>NPAAA clade</taxon>
        <taxon>Hologalegina</taxon>
        <taxon>IRL clade</taxon>
        <taxon>Trifolieae</taxon>
        <taxon>Trifolium</taxon>
    </lineage>
</organism>
<protein>
    <recommendedName>
        <fullName evidence="3">Copia-type polyprotein</fullName>
    </recommendedName>
</protein>
<dbReference type="Proteomes" id="UP000265520">
    <property type="component" value="Unassembled WGS sequence"/>
</dbReference>
<reference evidence="1 2" key="1">
    <citation type="journal article" date="2018" name="Front. Plant Sci.">
        <title>Red Clover (Trifolium pratense) and Zigzag Clover (T. medium) - A Picture of Genomic Similarities and Differences.</title>
        <authorList>
            <person name="Dluhosova J."/>
            <person name="Istvanek J."/>
            <person name="Nedelnik J."/>
            <person name="Repkova J."/>
        </authorList>
    </citation>
    <scope>NUCLEOTIDE SEQUENCE [LARGE SCALE GENOMIC DNA]</scope>
    <source>
        <strain evidence="2">cv. 10/8</strain>
        <tissue evidence="1">Leaf</tissue>
    </source>
</reference>
<feature type="non-terminal residue" evidence="1">
    <location>
        <position position="61"/>
    </location>
</feature>
<dbReference type="AlphaFoldDB" id="A0A392T189"/>
<name>A0A392T189_9FABA</name>
<dbReference type="CDD" id="cd09272">
    <property type="entry name" value="RNase_HI_RT_Ty1"/>
    <property type="match status" value="1"/>
</dbReference>
<evidence type="ECO:0000313" key="2">
    <source>
        <dbReference type="Proteomes" id="UP000265520"/>
    </source>
</evidence>
<sequence length="61" mass="6593">MNEVAELQGWTDSDYAGDLDDRENTSGYIFAYGTGPISWSLKKQAIVTLSTTEAEFVAAAS</sequence>